<dbReference type="AlphaFoldDB" id="A0ABC9VGM4"/>
<sequence>MNLPVIEQNGQRVLTTQQLAEAYGTDEKRISENFSRNKERYKPGKHFILLQGEDLKIFKSTYPQIAEQSKRAPLLYLWTEKGAWLHAKSLNTDQAWEAYERLVDEYYNVKENAVNLQMLSPQLQTLISLELRQKQLEQEIAMVRKEADEAKQQIANTTNEIVDLKRGLVDINLPLRKQFNDAVRALSKKEQIGFDEAYSRVYELLGAQYHVDIKRRVENRRMKGDKNIKPIDIVEELNLLVPAIRLAKALAGKVG</sequence>
<proteinExistence type="predicted"/>
<dbReference type="RefSeq" id="WP_043904686.1">
    <property type="nucleotide sequence ID" value="NZ_CM002692.1"/>
</dbReference>
<reference evidence="3 4" key="1">
    <citation type="journal article" date="2014" name="Appl. Microbiol. Biotechnol.">
        <title>Transformable facultative thermophile Geobacillus stearothermophilus NUB3621 as a host strain for metabolic engineering.</title>
        <authorList>
            <person name="Blanchard K."/>
            <person name="Robic S."/>
            <person name="Matsumura I."/>
        </authorList>
    </citation>
    <scope>NUCLEOTIDE SEQUENCE [LARGE SCALE GENOMIC DNA]</scope>
    <source>
        <strain evidence="3 4">NUB3621</strain>
    </source>
</reference>
<keyword evidence="4" id="KW-1185">Reference proteome</keyword>
<evidence type="ECO:0000313" key="4">
    <source>
        <dbReference type="Proteomes" id="UP000023566"/>
    </source>
</evidence>
<accession>A0ABC9VGM4</accession>
<evidence type="ECO:0000313" key="3">
    <source>
        <dbReference type="EMBL" id="EZP77588.1"/>
    </source>
</evidence>
<evidence type="ECO:0000256" key="1">
    <source>
        <dbReference type="SAM" id="Coils"/>
    </source>
</evidence>
<evidence type="ECO:0000259" key="2">
    <source>
        <dbReference type="Pfam" id="PF10543"/>
    </source>
</evidence>
<comment type="caution">
    <text evidence="3">The sequence shown here is derived from an EMBL/GenBank/DDBJ whole genome shotgun (WGS) entry which is preliminary data.</text>
</comment>
<organism evidence="3 4">
    <name type="scientific">Parageobacillus genomosp. 1</name>
    <dbReference type="NCBI Taxonomy" id="1295642"/>
    <lineage>
        <taxon>Bacteria</taxon>
        <taxon>Bacillati</taxon>
        <taxon>Bacillota</taxon>
        <taxon>Bacilli</taxon>
        <taxon>Bacillales</taxon>
        <taxon>Anoxybacillaceae</taxon>
        <taxon>Parageobacillus</taxon>
    </lineage>
</organism>
<name>A0ABC9VGM4_9BACL</name>
<feature type="coiled-coil region" evidence="1">
    <location>
        <begin position="126"/>
        <end position="167"/>
    </location>
</feature>
<feature type="domain" description="KilA-N DNA-binding" evidence="2">
    <location>
        <begin position="4"/>
        <end position="89"/>
    </location>
</feature>
<dbReference type="EMBL" id="AOTZ01000004">
    <property type="protein sequence ID" value="EZP77588.1"/>
    <property type="molecule type" value="Genomic_DNA"/>
</dbReference>
<keyword evidence="1" id="KW-0175">Coiled coil</keyword>
<protein>
    <submittedName>
        <fullName evidence="3">Phage related anti-repressor protein</fullName>
    </submittedName>
</protein>
<gene>
    <name evidence="3" type="ORF">H839_08144</name>
</gene>
<dbReference type="InterPro" id="IPR018873">
    <property type="entry name" value="KilA-N_DNA-bd_domain"/>
</dbReference>
<dbReference type="Pfam" id="PF10543">
    <property type="entry name" value="ORF6N"/>
    <property type="match status" value="1"/>
</dbReference>
<dbReference type="Proteomes" id="UP000023566">
    <property type="component" value="Chromosome"/>
</dbReference>